<dbReference type="KEGG" id="mbet:N8K70_04855"/>
<protein>
    <recommendedName>
        <fullName evidence="4">Sugar ABC transporter ATPase</fullName>
    </recommendedName>
</protein>
<sequence>MSTHQEPAGDDLAPETQGDDPLAADLGEDGQGDITPDGSVPAGRGGADSGATDLVDVEGEVDGSPDSGEQNDIAGVGPALPEDPALGREDAQTEPREDVPAASADERIRGILVQVQADLSTDRLTESGVSRMLAQRLHDAQIAATDEDLEALAREAVSGGPPTTIEESQPGSEA</sequence>
<feature type="compositionally biased region" description="Basic and acidic residues" evidence="1">
    <location>
        <begin position="85"/>
        <end position="106"/>
    </location>
</feature>
<organism evidence="2 3">
    <name type="scientific">Microbacterium betulae</name>
    <dbReference type="NCBI Taxonomy" id="2981139"/>
    <lineage>
        <taxon>Bacteria</taxon>
        <taxon>Bacillati</taxon>
        <taxon>Actinomycetota</taxon>
        <taxon>Actinomycetes</taxon>
        <taxon>Micrococcales</taxon>
        <taxon>Microbacteriaceae</taxon>
        <taxon>Microbacterium</taxon>
    </lineage>
</organism>
<name>A0AA97FIW8_9MICO</name>
<dbReference type="RefSeq" id="WP_317140485.1">
    <property type="nucleotide sequence ID" value="NZ_CP118157.1"/>
</dbReference>
<evidence type="ECO:0008006" key="4">
    <source>
        <dbReference type="Google" id="ProtNLM"/>
    </source>
</evidence>
<dbReference type="EMBL" id="CP118157">
    <property type="protein sequence ID" value="WOF24011.1"/>
    <property type="molecule type" value="Genomic_DNA"/>
</dbReference>
<evidence type="ECO:0000313" key="3">
    <source>
        <dbReference type="Proteomes" id="UP001305498"/>
    </source>
</evidence>
<accession>A0AA97FIW8</accession>
<evidence type="ECO:0000256" key="1">
    <source>
        <dbReference type="SAM" id="MobiDB-lite"/>
    </source>
</evidence>
<dbReference type="AlphaFoldDB" id="A0AA97FIW8"/>
<feature type="region of interest" description="Disordered" evidence="1">
    <location>
        <begin position="1"/>
        <end position="106"/>
    </location>
</feature>
<proteinExistence type="predicted"/>
<gene>
    <name evidence="2" type="ORF">N8K70_04855</name>
</gene>
<reference evidence="2 3" key="1">
    <citation type="submission" date="2023-02" db="EMBL/GenBank/DDBJ databases">
        <title>Microbacterium betulae sp. nov., isolated from birch wood.</title>
        <authorList>
            <person name="Pasciak M."/>
            <person name="Pawlik K.J."/>
            <person name="Martynowski D."/>
            <person name="Laczmanski L."/>
            <person name="Ciekot J."/>
            <person name="Szponar B."/>
            <person name="Wojcik-Fatla A."/>
            <person name="Mackiewicz B."/>
            <person name="Farian E."/>
            <person name="Cholewa G."/>
            <person name="Cholewa A."/>
            <person name="Dutkiewicz J."/>
        </authorList>
    </citation>
    <scope>NUCLEOTIDE SEQUENCE [LARGE SCALE GENOMIC DNA]</scope>
    <source>
        <strain evidence="2 3">AB</strain>
    </source>
</reference>
<evidence type="ECO:0000313" key="2">
    <source>
        <dbReference type="EMBL" id="WOF24011.1"/>
    </source>
</evidence>
<keyword evidence="3" id="KW-1185">Reference proteome</keyword>
<dbReference type="Proteomes" id="UP001305498">
    <property type="component" value="Chromosome"/>
</dbReference>